<feature type="transmembrane region" description="Helical" evidence="2">
    <location>
        <begin position="21"/>
        <end position="40"/>
    </location>
</feature>
<keyword evidence="2" id="KW-1133">Transmembrane helix</keyword>
<sequence length="274" mass="29576">MTNHEIAAEKTTYVVERYRHGVSPVFAMLALLLIVILNLGNSQVAVADDGTSSTPSTNSGSSSTFTDEITDTNNLLGENLSKVTDAIQQTKNDTGVNVRLMYLPTFGTTDKPDQWANDVLEAVSPAKNTVMLAVASNDGNLVVAVSSNSDEWLKRQTTVDALSKAAADPLLKSTPDWAGAATAMMDEIAKQRKTATSTSTVVIGVVVLVIVLVVLIAIIGATIVIRRRIKRKVLKMAAERKKSADESGEDTGDGEERLSRKEIRMRRKAGMWKN</sequence>
<dbReference type="InterPro" id="IPR007621">
    <property type="entry name" value="TPM_dom"/>
</dbReference>
<dbReference type="RefSeq" id="WP_244569306.1">
    <property type="nucleotide sequence ID" value="NZ_MWWY01000021.1"/>
</dbReference>
<name>A0A261G0K9_9BIFI</name>
<dbReference type="Proteomes" id="UP000216074">
    <property type="component" value="Unassembled WGS sequence"/>
</dbReference>
<feature type="transmembrane region" description="Helical" evidence="2">
    <location>
        <begin position="201"/>
        <end position="225"/>
    </location>
</feature>
<accession>A0A261G0K9</accession>
<dbReference type="AlphaFoldDB" id="A0A261G0K9"/>
<dbReference type="EMBL" id="MWWY01000021">
    <property type="protein sequence ID" value="OZG64536.1"/>
    <property type="molecule type" value="Genomic_DNA"/>
</dbReference>
<protein>
    <recommendedName>
        <fullName evidence="3">TPM domain-containing protein</fullName>
    </recommendedName>
</protein>
<gene>
    <name evidence="4" type="ORF">BHAP_0997</name>
</gene>
<feature type="compositionally biased region" description="Basic residues" evidence="1">
    <location>
        <begin position="263"/>
        <end position="274"/>
    </location>
</feature>
<dbReference type="Pfam" id="PF04536">
    <property type="entry name" value="TPM_phosphatase"/>
    <property type="match status" value="1"/>
</dbReference>
<keyword evidence="2" id="KW-0472">Membrane</keyword>
<organism evidence="4 5">
    <name type="scientific">Bifidobacterium hapali</name>
    <dbReference type="NCBI Taxonomy" id="1630172"/>
    <lineage>
        <taxon>Bacteria</taxon>
        <taxon>Bacillati</taxon>
        <taxon>Actinomycetota</taxon>
        <taxon>Actinomycetes</taxon>
        <taxon>Bifidobacteriales</taxon>
        <taxon>Bifidobacteriaceae</taxon>
        <taxon>Bifidobacterium</taxon>
    </lineage>
</organism>
<feature type="region of interest" description="Disordered" evidence="1">
    <location>
        <begin position="240"/>
        <end position="274"/>
    </location>
</feature>
<evidence type="ECO:0000313" key="4">
    <source>
        <dbReference type="EMBL" id="OZG64536.1"/>
    </source>
</evidence>
<dbReference type="Gene3D" id="3.10.310.50">
    <property type="match status" value="1"/>
</dbReference>
<feature type="compositionally biased region" description="Low complexity" evidence="1">
    <location>
        <begin position="51"/>
        <end position="66"/>
    </location>
</feature>
<reference evidence="4 5" key="1">
    <citation type="journal article" date="2017" name="BMC Genomics">
        <title>Comparative genomic and phylogenomic analyses of the Bifidobacteriaceae family.</title>
        <authorList>
            <person name="Lugli G.A."/>
            <person name="Milani C."/>
            <person name="Turroni F."/>
            <person name="Duranti S."/>
            <person name="Mancabelli L."/>
            <person name="Mangifesta M."/>
            <person name="Ferrario C."/>
            <person name="Modesto M."/>
            <person name="Mattarelli P."/>
            <person name="Jiri K."/>
            <person name="van Sinderen D."/>
            <person name="Ventura M."/>
        </authorList>
    </citation>
    <scope>NUCLEOTIDE SEQUENCE [LARGE SCALE GENOMIC DNA]</scope>
    <source>
        <strain evidence="4 5">DSM 100202</strain>
    </source>
</reference>
<evidence type="ECO:0000256" key="2">
    <source>
        <dbReference type="SAM" id="Phobius"/>
    </source>
</evidence>
<comment type="caution">
    <text evidence="4">The sequence shown here is derived from an EMBL/GenBank/DDBJ whole genome shotgun (WGS) entry which is preliminary data.</text>
</comment>
<feature type="domain" description="TPM" evidence="3">
    <location>
        <begin position="70"/>
        <end position="190"/>
    </location>
</feature>
<keyword evidence="2" id="KW-0812">Transmembrane</keyword>
<keyword evidence="5" id="KW-1185">Reference proteome</keyword>
<feature type="region of interest" description="Disordered" evidence="1">
    <location>
        <begin position="48"/>
        <end position="68"/>
    </location>
</feature>
<evidence type="ECO:0000259" key="3">
    <source>
        <dbReference type="Pfam" id="PF04536"/>
    </source>
</evidence>
<evidence type="ECO:0000313" key="5">
    <source>
        <dbReference type="Proteomes" id="UP000216074"/>
    </source>
</evidence>
<proteinExistence type="predicted"/>
<evidence type="ECO:0000256" key="1">
    <source>
        <dbReference type="SAM" id="MobiDB-lite"/>
    </source>
</evidence>